<keyword evidence="2" id="KW-0449">Lipoprotein</keyword>
<dbReference type="GO" id="GO:0009279">
    <property type="term" value="C:cell outer membrane"/>
    <property type="evidence" value="ECO:0007669"/>
    <property type="project" value="TreeGrafter"/>
</dbReference>
<proteinExistence type="predicted"/>
<dbReference type="Proteomes" id="UP000004949">
    <property type="component" value="Unassembled WGS sequence"/>
</dbReference>
<dbReference type="EMBL" id="AGQV01000002">
    <property type="protein sequence ID" value="EHH68504.1"/>
    <property type="molecule type" value="Genomic_DNA"/>
</dbReference>
<organism evidence="2 3">
    <name type="scientific">Gluconobacter morbifer G707</name>
    <dbReference type="NCBI Taxonomy" id="1088869"/>
    <lineage>
        <taxon>Bacteria</taxon>
        <taxon>Pseudomonadati</taxon>
        <taxon>Pseudomonadota</taxon>
        <taxon>Alphaproteobacteria</taxon>
        <taxon>Acetobacterales</taxon>
        <taxon>Acetobacteraceae</taxon>
        <taxon>Gluconobacter</taxon>
    </lineage>
</organism>
<dbReference type="InterPro" id="IPR036680">
    <property type="entry name" value="SPOR-like_sf"/>
</dbReference>
<dbReference type="InterPro" id="IPR009009">
    <property type="entry name" value="RlpA-like_DPBB"/>
</dbReference>
<dbReference type="PROSITE" id="PS51257">
    <property type="entry name" value="PROKAR_LIPOPROTEIN"/>
    <property type="match status" value="1"/>
</dbReference>
<dbReference type="PATRIC" id="fig|1088869.3.peg.1276"/>
<evidence type="ECO:0000313" key="2">
    <source>
        <dbReference type="EMBL" id="EHH68504.1"/>
    </source>
</evidence>
<accession>G6XI64</accession>
<dbReference type="Gene3D" id="2.40.40.10">
    <property type="entry name" value="RlpA-like domain"/>
    <property type="match status" value="1"/>
</dbReference>
<dbReference type="InterPro" id="IPR036908">
    <property type="entry name" value="RlpA-like_sf"/>
</dbReference>
<dbReference type="PANTHER" id="PTHR34183">
    <property type="entry name" value="ENDOLYTIC PEPTIDOGLYCAN TRANSGLYCOSYLASE RLPA"/>
    <property type="match status" value="1"/>
</dbReference>
<protein>
    <submittedName>
        <fullName evidence="2">Rare lipoprotein A</fullName>
    </submittedName>
</protein>
<comment type="caution">
    <text evidence="2">The sequence shown here is derived from an EMBL/GenBank/DDBJ whole genome shotgun (WGS) entry which is preliminary data.</text>
</comment>
<dbReference type="CDD" id="cd22268">
    <property type="entry name" value="DPBB_RlpA-like"/>
    <property type="match status" value="1"/>
</dbReference>
<sequence length="285" mass="30790">MFLPPRKAATLLTVLPLLVACHREAPAPVESMHYELGNGWHGTYGWFYPNEQFDYHATGLATIEKDQDSHVTADGEIWSASSMTGAHQTLQLPAIVNVRNLENGRIVRIRLNDRGPADQGRILAVSPKVAELLVMKGDTPVEITEDEQESHRLSAVLMKTPALVIQSAPVGEVQATSLNDGTSRVYGNGSSEADTSRASVAPLPTVWQQGAPGPHDLYVLVGIFSGQATAARVAARCNGTVLHTRDGTGLDWRVRSGPYRDVSQADEALDHTRLCGVEGARIIVE</sequence>
<evidence type="ECO:0000313" key="3">
    <source>
        <dbReference type="Proteomes" id="UP000004949"/>
    </source>
</evidence>
<dbReference type="RefSeq" id="WP_008851421.1">
    <property type="nucleotide sequence ID" value="NZ_AGQV01000002.1"/>
</dbReference>
<dbReference type="AlphaFoldDB" id="G6XI64"/>
<dbReference type="Pfam" id="PF03330">
    <property type="entry name" value="DPBB_1"/>
    <property type="match status" value="1"/>
</dbReference>
<dbReference type="SUPFAM" id="SSF110997">
    <property type="entry name" value="Sporulation related repeat"/>
    <property type="match status" value="1"/>
</dbReference>
<keyword evidence="3" id="KW-1185">Reference proteome</keyword>
<dbReference type="STRING" id="1088869.GMO_12740"/>
<gene>
    <name evidence="2" type="ORF">GMO_12740</name>
</gene>
<name>G6XI64_9PROT</name>
<dbReference type="eggNOG" id="COG0797">
    <property type="taxonomic scope" value="Bacteria"/>
</dbReference>
<dbReference type="PANTHER" id="PTHR34183:SF1">
    <property type="entry name" value="ENDOLYTIC PEPTIDOGLYCAN TRANSGLYCOSYLASE RLPA"/>
    <property type="match status" value="1"/>
</dbReference>
<evidence type="ECO:0000259" key="1">
    <source>
        <dbReference type="Pfam" id="PF03330"/>
    </source>
</evidence>
<reference evidence="2 3" key="1">
    <citation type="submission" date="2011-10" db="EMBL/GenBank/DDBJ databases">
        <title>Genome sequence of Gluconobacter morbifer G707, isolated from Drosophila gut.</title>
        <authorList>
            <person name="Lee W.-J."/>
            <person name="Kim E.-K."/>
        </authorList>
    </citation>
    <scope>NUCLEOTIDE SEQUENCE [LARGE SCALE GENOMIC DNA]</scope>
    <source>
        <strain evidence="2 3">G707</strain>
    </source>
</reference>
<feature type="domain" description="RlpA-like protein double-psi beta-barrel" evidence="1">
    <location>
        <begin position="69"/>
        <end position="137"/>
    </location>
</feature>
<dbReference type="GO" id="GO:0042834">
    <property type="term" value="F:peptidoglycan binding"/>
    <property type="evidence" value="ECO:0007669"/>
    <property type="project" value="InterPro"/>
</dbReference>